<dbReference type="GO" id="GO:0008270">
    <property type="term" value="F:zinc ion binding"/>
    <property type="evidence" value="ECO:0007669"/>
    <property type="project" value="UniProtKB-KW"/>
</dbReference>
<gene>
    <name evidence="8" type="primary">LOC117653642</name>
</gene>
<sequence length="490" mass="54221">MESKYEILAGVVREKLREAPSLCLTADNWTESHSTSGYLGVTVHYGEGVQMESLVIGLIRLMERHTGVYLGDKMLECCTDWAIDPLRVTACITDNAENIKLAVKLTFGSSKVLPCFDHTLNLVPKVALFEKDKNQQPHVPGVAELLKKVKEVVTLSHCSSNFSDEIKKIQMEQFGKSEGTTLRLLQDVPTRWGSTYLMLERWMELRPVVVLAASKFPAVNMPNAAEQQTLQSILDLLKPFHEATKEMGAEKTTTLSKCIPMYHLLLKAVNAVPAEGDIASRLKTFLSGELLRRFGGIETNKMVAAATILDPRFIKHYFQSPLAAADAVAYIEEQVKQELLLNLTDDTAAADNDTSAGESDAVAGNAGGGLWSSHAELVASSREGRTRTGNDIPAQARAEVRGYLGREIVSMDKNPLEVWEKLKIQYPGMYPVARRLLTTLATSVSMERGFSIAGDIADDKGNRITSTHLRQRLFLKTVPTKFWEAARLKK</sequence>
<dbReference type="GeneID" id="117653642"/>
<dbReference type="GO" id="GO:0046983">
    <property type="term" value="F:protein dimerization activity"/>
    <property type="evidence" value="ECO:0007669"/>
    <property type="project" value="InterPro"/>
</dbReference>
<keyword evidence="7" id="KW-1185">Reference proteome</keyword>
<keyword evidence="2" id="KW-0479">Metal-binding</keyword>
<accession>A0A6P9AB34</accession>
<evidence type="ECO:0000259" key="6">
    <source>
        <dbReference type="Pfam" id="PF05699"/>
    </source>
</evidence>
<evidence type="ECO:0000256" key="2">
    <source>
        <dbReference type="ARBA" id="ARBA00022723"/>
    </source>
</evidence>
<organism evidence="8">
    <name type="scientific">Thrips palmi</name>
    <name type="common">Melon thrips</name>
    <dbReference type="NCBI Taxonomy" id="161013"/>
    <lineage>
        <taxon>Eukaryota</taxon>
        <taxon>Metazoa</taxon>
        <taxon>Ecdysozoa</taxon>
        <taxon>Arthropoda</taxon>
        <taxon>Hexapoda</taxon>
        <taxon>Insecta</taxon>
        <taxon>Pterygota</taxon>
        <taxon>Neoptera</taxon>
        <taxon>Paraneoptera</taxon>
        <taxon>Thysanoptera</taxon>
        <taxon>Terebrantia</taxon>
        <taxon>Thripoidea</taxon>
        <taxon>Thripidae</taxon>
        <taxon>Thrips</taxon>
    </lineage>
</organism>
<evidence type="ECO:0000256" key="1">
    <source>
        <dbReference type="ARBA" id="ARBA00004123"/>
    </source>
</evidence>
<keyword evidence="4" id="KW-0862">Zinc</keyword>
<evidence type="ECO:0000313" key="8">
    <source>
        <dbReference type="RefSeq" id="XP_034255337.1"/>
    </source>
</evidence>
<dbReference type="PANTHER" id="PTHR46481:SF10">
    <property type="entry name" value="ZINC FINGER BED DOMAIN-CONTAINING PROTEIN 39"/>
    <property type="match status" value="1"/>
</dbReference>
<feature type="domain" description="HAT C-terminal dimerisation" evidence="6">
    <location>
        <begin position="400"/>
        <end position="476"/>
    </location>
</feature>
<name>A0A6P9AB34_THRPL</name>
<dbReference type="OrthoDB" id="6620210at2759"/>
<dbReference type="SUPFAM" id="SSF53098">
    <property type="entry name" value="Ribonuclease H-like"/>
    <property type="match status" value="1"/>
</dbReference>
<evidence type="ECO:0000256" key="4">
    <source>
        <dbReference type="ARBA" id="ARBA00022833"/>
    </source>
</evidence>
<protein>
    <submittedName>
        <fullName evidence="8">Zinc finger BED domain-containing protein 4-like</fullName>
    </submittedName>
</protein>
<dbReference type="InParanoid" id="A0A6P9AB34"/>
<dbReference type="InterPro" id="IPR012337">
    <property type="entry name" value="RNaseH-like_sf"/>
</dbReference>
<keyword evidence="3" id="KW-0863">Zinc-finger</keyword>
<dbReference type="GO" id="GO:0005634">
    <property type="term" value="C:nucleus"/>
    <property type="evidence" value="ECO:0007669"/>
    <property type="project" value="UniProtKB-SubCell"/>
</dbReference>
<dbReference type="InterPro" id="IPR052035">
    <property type="entry name" value="ZnF_BED_domain_contain"/>
</dbReference>
<dbReference type="Proteomes" id="UP000515158">
    <property type="component" value="Unplaced"/>
</dbReference>
<evidence type="ECO:0000256" key="5">
    <source>
        <dbReference type="ARBA" id="ARBA00023242"/>
    </source>
</evidence>
<evidence type="ECO:0000256" key="3">
    <source>
        <dbReference type="ARBA" id="ARBA00022771"/>
    </source>
</evidence>
<dbReference type="AlphaFoldDB" id="A0A6P9AB34"/>
<dbReference type="KEGG" id="tpal:117653642"/>
<evidence type="ECO:0000313" key="7">
    <source>
        <dbReference type="Proteomes" id="UP000515158"/>
    </source>
</evidence>
<dbReference type="RefSeq" id="XP_034255337.1">
    <property type="nucleotide sequence ID" value="XM_034399446.1"/>
</dbReference>
<proteinExistence type="predicted"/>
<dbReference type="FunCoup" id="A0A6P9AB34">
    <property type="interactions" value="23"/>
</dbReference>
<reference evidence="8" key="1">
    <citation type="submission" date="2025-08" db="UniProtKB">
        <authorList>
            <consortium name="RefSeq"/>
        </authorList>
    </citation>
    <scope>IDENTIFICATION</scope>
    <source>
        <tissue evidence="8">Total insect</tissue>
    </source>
</reference>
<comment type="subcellular location">
    <subcellularLocation>
        <location evidence="1">Nucleus</location>
    </subcellularLocation>
</comment>
<keyword evidence="5" id="KW-0539">Nucleus</keyword>
<dbReference type="Pfam" id="PF05699">
    <property type="entry name" value="Dimer_Tnp_hAT"/>
    <property type="match status" value="1"/>
</dbReference>
<dbReference type="InterPro" id="IPR008906">
    <property type="entry name" value="HATC_C_dom"/>
</dbReference>
<dbReference type="PANTHER" id="PTHR46481">
    <property type="entry name" value="ZINC FINGER BED DOMAIN-CONTAINING PROTEIN 4"/>
    <property type="match status" value="1"/>
</dbReference>